<comment type="caution">
    <text evidence="4">The sequence shown here is derived from an EMBL/GenBank/DDBJ whole genome shotgun (WGS) entry which is preliminary data.</text>
</comment>
<reference evidence="4 5" key="1">
    <citation type="journal article" date="2020" name="Genome Biol. Evol.">
        <title>Comparative genomics of strictly vertically transmitted, feminizing microsporidia endosymbionts of amphipod crustaceans.</title>
        <authorList>
            <person name="Cormier A."/>
            <person name="Chebbi M.A."/>
            <person name="Giraud I."/>
            <person name="Wattier R."/>
            <person name="Teixeira M."/>
            <person name="Gilbert C."/>
            <person name="Rigaud T."/>
            <person name="Cordaux R."/>
        </authorList>
    </citation>
    <scope>NUCLEOTIDE SEQUENCE [LARGE SCALE GENOMIC DNA]</scope>
    <source>
        <strain evidence="4 5">Ou3-Ou53</strain>
    </source>
</reference>
<accession>A0A9P6GY63</accession>
<evidence type="ECO:0000256" key="1">
    <source>
        <dbReference type="SAM" id="Coils"/>
    </source>
</evidence>
<proteinExistence type="predicted"/>
<feature type="signal peptide" evidence="3">
    <location>
        <begin position="1"/>
        <end position="21"/>
    </location>
</feature>
<organism evidence="4 5">
    <name type="scientific">Nosema granulosis</name>
    <dbReference type="NCBI Taxonomy" id="83296"/>
    <lineage>
        <taxon>Eukaryota</taxon>
        <taxon>Fungi</taxon>
        <taxon>Fungi incertae sedis</taxon>
        <taxon>Microsporidia</taxon>
        <taxon>Nosematidae</taxon>
        <taxon>Nosema</taxon>
    </lineage>
</organism>
<feature type="region of interest" description="Disordered" evidence="2">
    <location>
        <begin position="23"/>
        <end position="86"/>
    </location>
</feature>
<evidence type="ECO:0000313" key="4">
    <source>
        <dbReference type="EMBL" id="KAF9762997.1"/>
    </source>
</evidence>
<keyword evidence="5" id="KW-1185">Reference proteome</keyword>
<evidence type="ECO:0000256" key="3">
    <source>
        <dbReference type="SAM" id="SignalP"/>
    </source>
</evidence>
<keyword evidence="1" id="KW-0175">Coiled coil</keyword>
<protein>
    <submittedName>
        <fullName evidence="4">Uncharacterized protein</fullName>
    </submittedName>
</protein>
<feature type="compositionally biased region" description="Polar residues" evidence="2">
    <location>
        <begin position="42"/>
        <end position="59"/>
    </location>
</feature>
<feature type="coiled-coil region" evidence="1">
    <location>
        <begin position="143"/>
        <end position="170"/>
    </location>
</feature>
<evidence type="ECO:0000256" key="2">
    <source>
        <dbReference type="SAM" id="MobiDB-lite"/>
    </source>
</evidence>
<dbReference type="EMBL" id="SBJO01000113">
    <property type="protein sequence ID" value="KAF9762997.1"/>
    <property type="molecule type" value="Genomic_DNA"/>
</dbReference>
<keyword evidence="3" id="KW-0732">Signal</keyword>
<gene>
    <name evidence="4" type="ORF">NGRA_1594</name>
</gene>
<feature type="compositionally biased region" description="Polar residues" evidence="2">
    <location>
        <begin position="71"/>
        <end position="86"/>
    </location>
</feature>
<feature type="chain" id="PRO_5040234330" evidence="3">
    <location>
        <begin position="22"/>
        <end position="418"/>
    </location>
</feature>
<evidence type="ECO:0000313" key="5">
    <source>
        <dbReference type="Proteomes" id="UP000740883"/>
    </source>
</evidence>
<dbReference type="Proteomes" id="UP000740883">
    <property type="component" value="Unassembled WGS sequence"/>
</dbReference>
<sequence>MIKNIFVFLVCYFVTVRNSYSQKRKKDSPFPYSVKYNKRSVQDSPSDNPHTTVPQSNAYQKKLKQEKVSNEKASSSNDNSTLALSKSQADSSQIPLIDLTTHLDHYEKYFVTIKNTVEVLLKYIPKEENKYYRRLYDILERFKKDSKADLERHKETLNNFEKAFQKLFNKIILEDSTNPFTNSQQKEGSIDHIFENFFDKVKKLKFDIFCDPNFLLFREIFIHLKEIPTLLCSNAVINNKKANMLFKLLRAHTFLKEHFKNQQEDYNNYLNHFKRCISYFLDLDVLKNASMGRYRFLLQLQTNVKDDNYLFALIKNVSPRRRKLYSKKNPTSSYNLSTGKDGNVLVSLYFVCLHLIFEDYNSHNIPSNNIPSNNTEYDALNFLLYDSSFNYKDILKQCYKIVYNLPVVKNQLSPLNTF</sequence>
<name>A0A9P6GY63_9MICR</name>
<dbReference type="AlphaFoldDB" id="A0A9P6GY63"/>